<protein>
    <submittedName>
        <fullName evidence="2">Tigger transposable element-derived protein</fullName>
    </submittedName>
</protein>
<dbReference type="GO" id="GO:0003677">
    <property type="term" value="F:DNA binding"/>
    <property type="evidence" value="ECO:0007669"/>
    <property type="project" value="TreeGrafter"/>
</dbReference>
<dbReference type="EMBL" id="BLXT01005778">
    <property type="protein sequence ID" value="GFO26023.1"/>
    <property type="molecule type" value="Genomic_DNA"/>
</dbReference>
<feature type="domain" description="DDE-1" evidence="1">
    <location>
        <begin position="2"/>
        <end position="92"/>
    </location>
</feature>
<dbReference type="AlphaFoldDB" id="A0AAV4C4V8"/>
<organism evidence="2 3">
    <name type="scientific">Plakobranchus ocellatus</name>
    <dbReference type="NCBI Taxonomy" id="259542"/>
    <lineage>
        <taxon>Eukaryota</taxon>
        <taxon>Metazoa</taxon>
        <taxon>Spiralia</taxon>
        <taxon>Lophotrochozoa</taxon>
        <taxon>Mollusca</taxon>
        <taxon>Gastropoda</taxon>
        <taxon>Heterobranchia</taxon>
        <taxon>Euthyneura</taxon>
        <taxon>Panpulmonata</taxon>
        <taxon>Sacoglossa</taxon>
        <taxon>Placobranchoidea</taxon>
        <taxon>Plakobranchidae</taxon>
        <taxon>Plakobranchus</taxon>
    </lineage>
</organism>
<keyword evidence="3" id="KW-1185">Reference proteome</keyword>
<evidence type="ECO:0000259" key="1">
    <source>
        <dbReference type="Pfam" id="PF03184"/>
    </source>
</evidence>
<reference evidence="2 3" key="1">
    <citation type="journal article" date="2021" name="Elife">
        <title>Chloroplast acquisition without the gene transfer in kleptoplastic sea slugs, Plakobranchus ocellatus.</title>
        <authorList>
            <person name="Maeda T."/>
            <person name="Takahashi S."/>
            <person name="Yoshida T."/>
            <person name="Shimamura S."/>
            <person name="Takaki Y."/>
            <person name="Nagai Y."/>
            <person name="Toyoda A."/>
            <person name="Suzuki Y."/>
            <person name="Arimoto A."/>
            <person name="Ishii H."/>
            <person name="Satoh N."/>
            <person name="Nishiyama T."/>
            <person name="Hasebe M."/>
            <person name="Maruyama T."/>
            <person name="Minagawa J."/>
            <person name="Obokata J."/>
            <person name="Shigenobu S."/>
        </authorList>
    </citation>
    <scope>NUCLEOTIDE SEQUENCE [LARGE SCALE GENOMIC DNA]</scope>
</reference>
<dbReference type="Proteomes" id="UP000735302">
    <property type="component" value="Unassembled WGS sequence"/>
</dbReference>
<evidence type="ECO:0000313" key="3">
    <source>
        <dbReference type="Proteomes" id="UP000735302"/>
    </source>
</evidence>
<sequence length="204" mass="22805">MIVDNCPVHPSVDNLKAIKLVFLPPNTTSILQPCDQGIINSFKRNYRKAVVQRYLVHIDTGCPATFNISVLEALYLMKKAWDDISTSAIANCLRHSGFYSQEESSETERETSQEDRDLVSLFDRLKGVVPVDGTLGAFLYIDEDVPTAEETSIQQIAADLRENKSDIEEDEEETAPTTAAEARSALLTLKKFVIEQGTDNIFFI</sequence>
<dbReference type="GO" id="GO:0005634">
    <property type="term" value="C:nucleus"/>
    <property type="evidence" value="ECO:0007669"/>
    <property type="project" value="TreeGrafter"/>
</dbReference>
<dbReference type="Pfam" id="PF03184">
    <property type="entry name" value="DDE_1"/>
    <property type="match status" value="1"/>
</dbReference>
<gene>
    <name evidence="2" type="ORF">PoB_005252800</name>
</gene>
<name>A0AAV4C4V8_9GAST</name>
<accession>A0AAV4C4V8</accession>
<proteinExistence type="predicted"/>
<comment type="caution">
    <text evidence="2">The sequence shown here is derived from an EMBL/GenBank/DDBJ whole genome shotgun (WGS) entry which is preliminary data.</text>
</comment>
<dbReference type="PANTHER" id="PTHR19303">
    <property type="entry name" value="TRANSPOSON"/>
    <property type="match status" value="1"/>
</dbReference>
<dbReference type="InterPro" id="IPR004875">
    <property type="entry name" value="DDE_SF_endonuclease_dom"/>
</dbReference>
<evidence type="ECO:0000313" key="2">
    <source>
        <dbReference type="EMBL" id="GFO26023.1"/>
    </source>
</evidence>
<dbReference type="InterPro" id="IPR050863">
    <property type="entry name" value="CenT-Element_Derived"/>
</dbReference>
<dbReference type="PANTHER" id="PTHR19303:SF73">
    <property type="entry name" value="PROTEIN PDC2"/>
    <property type="match status" value="1"/>
</dbReference>